<protein>
    <submittedName>
        <fullName evidence="1">Uncharacterized protein</fullName>
    </submittedName>
</protein>
<evidence type="ECO:0000313" key="1">
    <source>
        <dbReference type="EMBL" id="CAK8690391.1"/>
    </source>
</evidence>
<reference evidence="1 2" key="1">
    <citation type="submission" date="2024-02" db="EMBL/GenBank/DDBJ databases">
        <authorList>
            <person name="Daric V."/>
            <person name="Darras S."/>
        </authorList>
    </citation>
    <scope>NUCLEOTIDE SEQUENCE [LARGE SCALE GENOMIC DNA]</scope>
</reference>
<accession>A0ABP0GHL7</accession>
<proteinExistence type="predicted"/>
<dbReference type="EMBL" id="CAWYQH010000119">
    <property type="protein sequence ID" value="CAK8690391.1"/>
    <property type="molecule type" value="Genomic_DNA"/>
</dbReference>
<organism evidence="1 2">
    <name type="scientific">Clavelina lepadiformis</name>
    <name type="common">Light-bulb sea squirt</name>
    <name type="synonym">Ascidia lepadiformis</name>
    <dbReference type="NCBI Taxonomy" id="159417"/>
    <lineage>
        <taxon>Eukaryota</taxon>
        <taxon>Metazoa</taxon>
        <taxon>Chordata</taxon>
        <taxon>Tunicata</taxon>
        <taxon>Ascidiacea</taxon>
        <taxon>Aplousobranchia</taxon>
        <taxon>Clavelinidae</taxon>
        <taxon>Clavelina</taxon>
    </lineage>
</organism>
<evidence type="ECO:0000313" key="2">
    <source>
        <dbReference type="Proteomes" id="UP001642483"/>
    </source>
</evidence>
<dbReference type="Proteomes" id="UP001642483">
    <property type="component" value="Unassembled WGS sequence"/>
</dbReference>
<comment type="caution">
    <text evidence="1">The sequence shown here is derived from an EMBL/GenBank/DDBJ whole genome shotgun (WGS) entry which is preliminary data.</text>
</comment>
<gene>
    <name evidence="1" type="ORF">CVLEPA_LOCUS23017</name>
</gene>
<name>A0ABP0GHL7_CLALP</name>
<keyword evidence="2" id="KW-1185">Reference proteome</keyword>
<sequence length="221" mass="25337">MDGELGHVLRKSDEERLRKCLDLKSDDKGKRTQNTDMLAKVVDVHADFHDLLHEAIMRKSTKGEYVFLKRVNEPITEGKKASREILRQNISQSMTSVLTDGQKFDKSIHRTIRKLPFGGEPINSLLPRKAKPLDDRNVITLTIRAKTLHQYFLSDSFCSSKTLQMLEFFALREMYLERQHKCFSKDSCLAKSRGACFQSSYPADASMILSESNAKSLHKKQ</sequence>